<evidence type="ECO:0000259" key="8">
    <source>
        <dbReference type="Pfam" id="PF00892"/>
    </source>
</evidence>
<keyword evidence="3 6" id="KW-0812">Transmembrane</keyword>
<feature type="transmembrane region" description="Helical" evidence="6">
    <location>
        <begin position="210"/>
        <end position="229"/>
    </location>
</feature>
<dbReference type="Gramene" id="PRQ20113">
    <property type="protein sequence ID" value="PRQ20113"/>
    <property type="gene ID" value="RchiOBHm_Chr7g0224611"/>
</dbReference>
<proteinExistence type="inferred from homology"/>
<dbReference type="InterPro" id="IPR030184">
    <property type="entry name" value="WAT1-related"/>
</dbReference>
<feature type="domain" description="EamA" evidence="8">
    <location>
        <begin position="211"/>
        <end position="349"/>
    </location>
</feature>
<feature type="transmembrane region" description="Helical" evidence="6">
    <location>
        <begin position="83"/>
        <end position="101"/>
    </location>
</feature>
<dbReference type="PANTHER" id="PTHR31218">
    <property type="entry name" value="WAT1-RELATED PROTEIN"/>
    <property type="match status" value="1"/>
</dbReference>
<dbReference type="EMBL" id="PDCK01000045">
    <property type="protein sequence ID" value="PRQ20113.1"/>
    <property type="molecule type" value="Genomic_DNA"/>
</dbReference>
<evidence type="ECO:0000313" key="9">
    <source>
        <dbReference type="EMBL" id="PRQ20113.1"/>
    </source>
</evidence>
<reference evidence="9 10" key="1">
    <citation type="journal article" date="2018" name="Nat. Genet.">
        <title>The Rosa genome provides new insights in the design of modern roses.</title>
        <authorList>
            <person name="Bendahmane M."/>
        </authorList>
    </citation>
    <scope>NUCLEOTIDE SEQUENCE [LARGE SCALE GENOMIC DNA]</scope>
    <source>
        <strain evidence="10">cv. Old Blush</strain>
    </source>
</reference>
<feature type="transmembrane region" description="Helical" evidence="6">
    <location>
        <begin position="306"/>
        <end position="326"/>
    </location>
</feature>
<keyword evidence="4 6" id="KW-1133">Transmembrane helix</keyword>
<keyword evidence="5 6" id="KW-0472">Membrane</keyword>
<comment type="caution">
    <text evidence="9">The sequence shown here is derived from an EMBL/GenBank/DDBJ whole genome shotgun (WGS) entry which is preliminary data.</text>
</comment>
<dbReference type="SUPFAM" id="SSF103481">
    <property type="entry name" value="Multidrug resistance efflux transporter EmrE"/>
    <property type="match status" value="1"/>
</dbReference>
<evidence type="ECO:0000256" key="4">
    <source>
        <dbReference type="ARBA" id="ARBA00022989"/>
    </source>
</evidence>
<accession>A0A2P6PDW1</accession>
<organism evidence="9 10">
    <name type="scientific">Rosa chinensis</name>
    <name type="common">China rose</name>
    <dbReference type="NCBI Taxonomy" id="74649"/>
    <lineage>
        <taxon>Eukaryota</taxon>
        <taxon>Viridiplantae</taxon>
        <taxon>Streptophyta</taxon>
        <taxon>Embryophyta</taxon>
        <taxon>Tracheophyta</taxon>
        <taxon>Spermatophyta</taxon>
        <taxon>Magnoliopsida</taxon>
        <taxon>eudicotyledons</taxon>
        <taxon>Gunneridae</taxon>
        <taxon>Pentapetalae</taxon>
        <taxon>rosids</taxon>
        <taxon>fabids</taxon>
        <taxon>Rosales</taxon>
        <taxon>Rosaceae</taxon>
        <taxon>Rosoideae</taxon>
        <taxon>Rosoideae incertae sedis</taxon>
        <taxon>Rosa</taxon>
    </lineage>
</organism>
<dbReference type="OMA" id="HCCKERE"/>
<gene>
    <name evidence="9" type="ORF">RchiOBHm_Chr7g0224611</name>
</gene>
<dbReference type="Proteomes" id="UP000238479">
    <property type="component" value="Chromosome 7"/>
</dbReference>
<feature type="transmembrane region" description="Helical" evidence="6">
    <location>
        <begin position="155"/>
        <end position="173"/>
    </location>
</feature>
<feature type="signal peptide" evidence="7">
    <location>
        <begin position="1"/>
        <end position="28"/>
    </location>
</feature>
<dbReference type="Pfam" id="PF00892">
    <property type="entry name" value="EamA"/>
    <property type="match status" value="1"/>
</dbReference>
<sequence>MKKFQVEGYLSVSLCLSLSLCILKPVIQMGQQGGIEISSSPSSVVDGLMKPVITMVAAQIAYAATGIFYKLAADSGMNLNILVAYRLMFSSAIIVPLALILERGSLSQNLFIEGLALTSPTFVAATANLIPAVTLIMAICFRLEKLTLGSHAGKAKLVGTVVGIGGAMIFTFFKGPELSIWSTHVDLLRGHHAAPSPSSVSLHRSTGSHLLGSFSALGSAVSYAMWLTVQAKMSKRYPCPYSSTALMSVMGSIQSVAFALCLERDWSQWKLGWNIKLLTAAYTGIVSSGLVVVLISWCIRKRGPLFVSAFTPLCLVIVAIASSLLINEKLSLGSILGGILIVCGLYMVLWGKSKEMKSINNLDSDQE</sequence>
<protein>
    <recommendedName>
        <fullName evidence="6">WAT1-related protein</fullName>
    </recommendedName>
</protein>
<evidence type="ECO:0000256" key="3">
    <source>
        <dbReference type="ARBA" id="ARBA00022692"/>
    </source>
</evidence>
<name>A0A2P6PDW1_ROSCH</name>
<evidence type="ECO:0000256" key="7">
    <source>
        <dbReference type="SAM" id="SignalP"/>
    </source>
</evidence>
<feature type="transmembrane region" description="Helical" evidence="6">
    <location>
        <begin position="52"/>
        <end position="71"/>
    </location>
</feature>
<dbReference type="GO" id="GO:0016020">
    <property type="term" value="C:membrane"/>
    <property type="evidence" value="ECO:0007669"/>
    <property type="project" value="UniProtKB-SubCell"/>
</dbReference>
<feature type="transmembrane region" description="Helical" evidence="6">
    <location>
        <begin position="280"/>
        <end position="299"/>
    </location>
</feature>
<evidence type="ECO:0000256" key="2">
    <source>
        <dbReference type="ARBA" id="ARBA00007635"/>
    </source>
</evidence>
<feature type="transmembrane region" description="Helical" evidence="6">
    <location>
        <begin position="121"/>
        <end position="143"/>
    </location>
</feature>
<evidence type="ECO:0000256" key="6">
    <source>
        <dbReference type="RuleBase" id="RU363077"/>
    </source>
</evidence>
<feature type="transmembrane region" description="Helical" evidence="6">
    <location>
        <begin position="241"/>
        <end position="260"/>
    </location>
</feature>
<feature type="transmembrane region" description="Helical" evidence="6">
    <location>
        <begin position="332"/>
        <end position="350"/>
    </location>
</feature>
<evidence type="ECO:0000313" key="10">
    <source>
        <dbReference type="Proteomes" id="UP000238479"/>
    </source>
</evidence>
<comment type="similarity">
    <text evidence="2 6">Belongs to the drug/metabolite transporter (DMT) superfamily. Plant drug/metabolite exporter (P-DME) (TC 2.A.7.4) family.</text>
</comment>
<evidence type="ECO:0000256" key="1">
    <source>
        <dbReference type="ARBA" id="ARBA00004141"/>
    </source>
</evidence>
<dbReference type="GO" id="GO:0022857">
    <property type="term" value="F:transmembrane transporter activity"/>
    <property type="evidence" value="ECO:0007669"/>
    <property type="project" value="InterPro"/>
</dbReference>
<dbReference type="InterPro" id="IPR037185">
    <property type="entry name" value="EmrE-like"/>
</dbReference>
<feature type="chain" id="PRO_5015168798" description="WAT1-related protein" evidence="7">
    <location>
        <begin position="29"/>
        <end position="367"/>
    </location>
</feature>
<dbReference type="InterPro" id="IPR000620">
    <property type="entry name" value="EamA_dom"/>
</dbReference>
<keyword evidence="10" id="KW-1185">Reference proteome</keyword>
<evidence type="ECO:0000256" key="5">
    <source>
        <dbReference type="ARBA" id="ARBA00023136"/>
    </source>
</evidence>
<comment type="subcellular location">
    <subcellularLocation>
        <location evidence="1 6">Membrane</location>
        <topology evidence="1 6">Multi-pass membrane protein</topology>
    </subcellularLocation>
</comment>
<keyword evidence="7" id="KW-0732">Signal</keyword>
<dbReference type="AlphaFoldDB" id="A0A2P6PDW1"/>